<dbReference type="AlphaFoldDB" id="A0A2G8KHV3"/>
<accession>A0A2G8KHV3</accession>
<dbReference type="Proteomes" id="UP000230750">
    <property type="component" value="Unassembled WGS sequence"/>
</dbReference>
<organism evidence="1 2">
    <name type="scientific">Stichopus japonicus</name>
    <name type="common">Sea cucumber</name>
    <dbReference type="NCBI Taxonomy" id="307972"/>
    <lineage>
        <taxon>Eukaryota</taxon>
        <taxon>Metazoa</taxon>
        <taxon>Echinodermata</taxon>
        <taxon>Eleutherozoa</taxon>
        <taxon>Echinozoa</taxon>
        <taxon>Holothuroidea</taxon>
        <taxon>Aspidochirotacea</taxon>
        <taxon>Aspidochirotida</taxon>
        <taxon>Stichopodidae</taxon>
        <taxon>Apostichopus</taxon>
    </lineage>
</organism>
<reference evidence="1 2" key="1">
    <citation type="journal article" date="2017" name="PLoS Biol.">
        <title>The sea cucumber genome provides insights into morphological evolution and visceral regeneration.</title>
        <authorList>
            <person name="Zhang X."/>
            <person name="Sun L."/>
            <person name="Yuan J."/>
            <person name="Sun Y."/>
            <person name="Gao Y."/>
            <person name="Zhang L."/>
            <person name="Li S."/>
            <person name="Dai H."/>
            <person name="Hamel J.F."/>
            <person name="Liu C."/>
            <person name="Yu Y."/>
            <person name="Liu S."/>
            <person name="Lin W."/>
            <person name="Guo K."/>
            <person name="Jin S."/>
            <person name="Xu P."/>
            <person name="Storey K.B."/>
            <person name="Huan P."/>
            <person name="Zhang T."/>
            <person name="Zhou Y."/>
            <person name="Zhang J."/>
            <person name="Lin C."/>
            <person name="Li X."/>
            <person name="Xing L."/>
            <person name="Huo D."/>
            <person name="Sun M."/>
            <person name="Wang L."/>
            <person name="Mercier A."/>
            <person name="Li F."/>
            <person name="Yang H."/>
            <person name="Xiang J."/>
        </authorList>
    </citation>
    <scope>NUCLEOTIDE SEQUENCE [LARGE SCALE GENOMIC DNA]</scope>
    <source>
        <strain evidence="1">Shaxun</strain>
        <tissue evidence="1">Muscle</tissue>
    </source>
</reference>
<comment type="caution">
    <text evidence="1">The sequence shown here is derived from an EMBL/GenBank/DDBJ whole genome shotgun (WGS) entry which is preliminary data.</text>
</comment>
<dbReference type="EMBL" id="MRZV01000574">
    <property type="protein sequence ID" value="PIK47550.1"/>
    <property type="molecule type" value="Genomic_DNA"/>
</dbReference>
<sequence length="258" mass="28997">MATGGTDDILEFTELAAEIEQMEREVEVRRHLFDIYKSDLEKERVAKSAVGGNVPSSERVASAFRKPIILPDVFDGQGKWKDYLQHFLSCADINGWSNGEKARFLGARLKGQAHEVYVDLSLSDKRDFDVIVRAFNQHFEPDALISVRKAALKNRVAAEGESLTSLCSSIRRDVIDAYPNVNRNAQDELAMDYFISALRDRDIRIAVRRGAPKTLPEALNLALEIEAIDRAEGVIRQKKAVFTVDTKGQEDFALRISK</sequence>
<protein>
    <submittedName>
        <fullName evidence="1">Uncharacterized protein</fullName>
    </submittedName>
</protein>
<dbReference type="PANTHER" id="PTHR45823">
    <property type="entry name" value="T-SNARE COILED-COIL HOMOLOGY DOMAIN-CONTAINING PROTEIN"/>
    <property type="match status" value="1"/>
</dbReference>
<dbReference type="OrthoDB" id="775972at2759"/>
<evidence type="ECO:0000313" key="2">
    <source>
        <dbReference type="Proteomes" id="UP000230750"/>
    </source>
</evidence>
<proteinExistence type="predicted"/>
<keyword evidence="2" id="KW-1185">Reference proteome</keyword>
<gene>
    <name evidence="1" type="ORF">BSL78_15568</name>
</gene>
<dbReference type="PANTHER" id="PTHR45823:SF1">
    <property type="entry name" value="T-SNARE COILED-COIL HOMOLOGY DOMAIN-CONTAINING PROTEIN"/>
    <property type="match status" value="1"/>
</dbReference>
<name>A0A2G8KHV3_STIJA</name>
<evidence type="ECO:0000313" key="1">
    <source>
        <dbReference type="EMBL" id="PIK47550.1"/>
    </source>
</evidence>